<evidence type="ECO:0000256" key="2">
    <source>
        <dbReference type="ARBA" id="ARBA00022845"/>
    </source>
</evidence>
<accession>A0A9W6IXG1</accession>
<dbReference type="AlphaFoldDB" id="A0A9W6IXG1"/>
<comment type="caution">
    <text evidence="3">The sequence shown here is derived from an EMBL/GenBank/DDBJ whole genome shotgun (WGS) entry which is preliminary data.</text>
</comment>
<dbReference type="InterPro" id="IPR007040">
    <property type="entry name" value="Ribosome_modulation_factor"/>
</dbReference>
<gene>
    <name evidence="3" type="ORF">GCM10008170_29050</name>
</gene>
<proteinExistence type="predicted"/>
<protein>
    <recommendedName>
        <fullName evidence="5">Ribosome modulation factor</fullName>
    </recommendedName>
</protein>
<organism evidence="3 4">
    <name type="scientific">Methylopila capsulata</name>
    <dbReference type="NCBI Taxonomy" id="61654"/>
    <lineage>
        <taxon>Bacteria</taxon>
        <taxon>Pseudomonadati</taxon>
        <taxon>Pseudomonadota</taxon>
        <taxon>Alphaproteobacteria</taxon>
        <taxon>Hyphomicrobiales</taxon>
        <taxon>Methylopilaceae</taxon>
        <taxon>Methylopila</taxon>
    </lineage>
</organism>
<name>A0A9W6IXG1_9HYPH</name>
<sequence length="47" mass="5483">MDQVIQEGREAFVAGVEMRRCPYKDSSRRDAWLKGWVEARQTSRAPD</sequence>
<evidence type="ECO:0000256" key="1">
    <source>
        <dbReference type="ARBA" id="ARBA00022490"/>
    </source>
</evidence>
<evidence type="ECO:0000313" key="3">
    <source>
        <dbReference type="EMBL" id="GLK56886.1"/>
    </source>
</evidence>
<reference evidence="3" key="1">
    <citation type="journal article" date="2014" name="Int. J. Syst. Evol. Microbiol.">
        <title>Complete genome sequence of Corynebacterium casei LMG S-19264T (=DSM 44701T), isolated from a smear-ripened cheese.</title>
        <authorList>
            <consortium name="US DOE Joint Genome Institute (JGI-PGF)"/>
            <person name="Walter F."/>
            <person name="Albersmeier A."/>
            <person name="Kalinowski J."/>
            <person name="Ruckert C."/>
        </authorList>
    </citation>
    <scope>NUCLEOTIDE SEQUENCE</scope>
    <source>
        <strain evidence="3">VKM B-1606</strain>
    </source>
</reference>
<evidence type="ECO:0008006" key="5">
    <source>
        <dbReference type="Google" id="ProtNLM"/>
    </source>
</evidence>
<evidence type="ECO:0000313" key="4">
    <source>
        <dbReference type="Proteomes" id="UP001143400"/>
    </source>
</evidence>
<keyword evidence="2" id="KW-0810">Translation regulation</keyword>
<dbReference type="Gene3D" id="1.10.10.620">
    <property type="entry name" value="ribosome modulation factor like domain"/>
    <property type="match status" value="1"/>
</dbReference>
<dbReference type="EMBL" id="BSFF01000003">
    <property type="protein sequence ID" value="GLK56886.1"/>
    <property type="molecule type" value="Genomic_DNA"/>
</dbReference>
<dbReference type="InterPro" id="IPR023200">
    <property type="entry name" value="RMF_sf"/>
</dbReference>
<dbReference type="GO" id="GO:0006417">
    <property type="term" value="P:regulation of translation"/>
    <property type="evidence" value="ECO:0007669"/>
    <property type="project" value="UniProtKB-KW"/>
</dbReference>
<dbReference type="Proteomes" id="UP001143400">
    <property type="component" value="Unassembled WGS sequence"/>
</dbReference>
<dbReference type="NCBIfam" id="NF041886">
    <property type="entry name" value="Rmf_CrpP_fam"/>
    <property type="match status" value="1"/>
</dbReference>
<dbReference type="Pfam" id="PF04957">
    <property type="entry name" value="RMF"/>
    <property type="match status" value="1"/>
</dbReference>
<reference evidence="3" key="2">
    <citation type="submission" date="2023-01" db="EMBL/GenBank/DDBJ databases">
        <authorList>
            <person name="Sun Q."/>
            <person name="Evtushenko L."/>
        </authorList>
    </citation>
    <scope>NUCLEOTIDE SEQUENCE</scope>
    <source>
        <strain evidence="3">VKM B-1606</strain>
    </source>
</reference>
<keyword evidence="1" id="KW-0963">Cytoplasm</keyword>